<dbReference type="OrthoDB" id="9821819at2"/>
<sequence length="233" mass="26274">MENMSNNSKMLASTLALMLFCFSFSAHPVNTVYPVIDLPPFGCQPTDNVKCINTEYTQVVVDVIDEGTGTVQAFPYPRALNMFENGKSPILVALANKRLMEHAHTIELYCAEFYLVSMETEAPLGRKTISYLRGADAQKEIASTVNATAFEVNDYRQIDVMLRANRLDYIIIPRYKYEAEAGGVFRNAKVLSKHKLPIVLYVSKNASQHLDRIKEALSQTSLSGVERYRYLFP</sequence>
<dbReference type="Proteomes" id="UP000199371">
    <property type="component" value="Unassembled WGS sequence"/>
</dbReference>
<dbReference type="SUPFAM" id="SSF53850">
    <property type="entry name" value="Periplasmic binding protein-like II"/>
    <property type="match status" value="1"/>
</dbReference>
<accession>A0A1H6KLY6</accession>
<keyword evidence="1" id="KW-0732">Signal</keyword>
<keyword evidence="3" id="KW-1185">Reference proteome</keyword>
<dbReference type="EMBL" id="FNXF01000003">
    <property type="protein sequence ID" value="SEH72567.1"/>
    <property type="molecule type" value="Genomic_DNA"/>
</dbReference>
<organism evidence="2 3">
    <name type="scientific">Rheinheimera pacifica</name>
    <dbReference type="NCBI Taxonomy" id="173990"/>
    <lineage>
        <taxon>Bacteria</taxon>
        <taxon>Pseudomonadati</taxon>
        <taxon>Pseudomonadota</taxon>
        <taxon>Gammaproteobacteria</taxon>
        <taxon>Chromatiales</taxon>
        <taxon>Chromatiaceae</taxon>
        <taxon>Rheinheimera</taxon>
    </lineage>
</organism>
<dbReference type="RefSeq" id="WP_092790991.1">
    <property type="nucleotide sequence ID" value="NZ_FNXF01000003.1"/>
</dbReference>
<feature type="signal peptide" evidence="1">
    <location>
        <begin position="1"/>
        <end position="28"/>
    </location>
</feature>
<evidence type="ECO:0000256" key="1">
    <source>
        <dbReference type="SAM" id="SignalP"/>
    </source>
</evidence>
<evidence type="ECO:0000313" key="3">
    <source>
        <dbReference type="Proteomes" id="UP000199371"/>
    </source>
</evidence>
<proteinExistence type="predicted"/>
<gene>
    <name evidence="2" type="ORF">SAMN05660691_01047</name>
</gene>
<name>A0A1H6KLY6_9GAMM</name>
<protein>
    <recommendedName>
        <fullName evidence="4">Polar amino acid transport system substrate-binding protein</fullName>
    </recommendedName>
</protein>
<feature type="chain" id="PRO_5011760091" description="Polar amino acid transport system substrate-binding protein" evidence="1">
    <location>
        <begin position="29"/>
        <end position="233"/>
    </location>
</feature>
<dbReference type="AlphaFoldDB" id="A0A1H6KLY6"/>
<evidence type="ECO:0008006" key="4">
    <source>
        <dbReference type="Google" id="ProtNLM"/>
    </source>
</evidence>
<reference evidence="3" key="1">
    <citation type="submission" date="2016-10" db="EMBL/GenBank/DDBJ databases">
        <authorList>
            <person name="Varghese N."/>
            <person name="Submissions S."/>
        </authorList>
    </citation>
    <scope>NUCLEOTIDE SEQUENCE [LARGE SCALE GENOMIC DNA]</scope>
    <source>
        <strain evidence="3">DSM 17616</strain>
    </source>
</reference>
<evidence type="ECO:0000313" key="2">
    <source>
        <dbReference type="EMBL" id="SEH72567.1"/>
    </source>
</evidence>